<protein>
    <submittedName>
        <fullName evidence="8">DSBA oxidoreductase</fullName>
    </submittedName>
</protein>
<comment type="similarity">
    <text evidence="2">Belongs to the thioredoxin family. DsbA subfamily.</text>
</comment>
<comment type="function">
    <text evidence="1">May be required for disulfide bond formation in some proteins.</text>
</comment>
<evidence type="ECO:0000256" key="3">
    <source>
        <dbReference type="ARBA" id="ARBA00022729"/>
    </source>
</evidence>
<dbReference type="PANTHER" id="PTHR13887">
    <property type="entry name" value="GLUTATHIONE S-TRANSFERASE KAPPA"/>
    <property type="match status" value="1"/>
</dbReference>
<dbReference type="Pfam" id="PF13462">
    <property type="entry name" value="Thioredoxin_4"/>
    <property type="match status" value="1"/>
</dbReference>
<dbReference type="Proteomes" id="UP000253061">
    <property type="component" value="Unassembled WGS sequence"/>
</dbReference>
<reference evidence="9 10" key="1">
    <citation type="submission" date="2014-07" db="EMBL/GenBank/DDBJ databases">
        <title>Draft genome sequence of Thalassospira profundimaris PR54-5.</title>
        <authorList>
            <person name="Lai Q."/>
            <person name="Shao Z."/>
        </authorList>
    </citation>
    <scope>NUCLEOTIDE SEQUENCE [LARGE SCALE GENOMIC DNA]</scope>
    <source>
        <strain evidence="9 10">PR54-5</strain>
    </source>
</reference>
<dbReference type="GO" id="GO:0016491">
    <property type="term" value="F:oxidoreductase activity"/>
    <property type="evidence" value="ECO:0007669"/>
    <property type="project" value="UniProtKB-KW"/>
</dbReference>
<dbReference type="AlphaFoldDB" id="A0A199YNZ2"/>
<keyword evidence="4" id="KW-0560">Oxidoreductase</keyword>
<evidence type="ECO:0000256" key="6">
    <source>
        <dbReference type="ARBA" id="ARBA00023284"/>
    </source>
</evidence>
<dbReference type="EMBL" id="JPWI01000015">
    <property type="protein sequence ID" value="RCK43168.1"/>
    <property type="molecule type" value="Genomic_DNA"/>
</dbReference>
<name>A0A199YNZ2_9PROT</name>
<dbReference type="Gene3D" id="3.40.30.10">
    <property type="entry name" value="Glutaredoxin"/>
    <property type="match status" value="1"/>
</dbReference>
<dbReference type="EMBL" id="JPWB01000001">
    <property type="protein sequence ID" value="RCK25328.1"/>
    <property type="molecule type" value="Genomic_DNA"/>
</dbReference>
<evidence type="ECO:0000313" key="8">
    <source>
        <dbReference type="EMBL" id="RCK25328.1"/>
    </source>
</evidence>
<evidence type="ECO:0000256" key="2">
    <source>
        <dbReference type="ARBA" id="ARBA00005791"/>
    </source>
</evidence>
<dbReference type="SUPFAM" id="SSF52833">
    <property type="entry name" value="Thioredoxin-like"/>
    <property type="match status" value="1"/>
</dbReference>
<dbReference type="InterPro" id="IPR012336">
    <property type="entry name" value="Thioredoxin-like_fold"/>
</dbReference>
<evidence type="ECO:0000259" key="7">
    <source>
        <dbReference type="PROSITE" id="PS51352"/>
    </source>
</evidence>
<dbReference type="RefSeq" id="WP_062956590.1">
    <property type="nucleotide sequence ID" value="NZ_JPWB01000001.1"/>
</dbReference>
<keyword evidence="5" id="KW-1015">Disulfide bond</keyword>
<dbReference type="InterPro" id="IPR013766">
    <property type="entry name" value="Thioredoxin_domain"/>
</dbReference>
<evidence type="ECO:0000313" key="10">
    <source>
        <dbReference type="Proteomes" id="UP000252255"/>
    </source>
</evidence>
<evidence type="ECO:0000256" key="4">
    <source>
        <dbReference type="ARBA" id="ARBA00023002"/>
    </source>
</evidence>
<sequence>MNRRTFVAGTAVVALGAFAVGAMFYQPVSDNLSPPLPSDANSAPLVRPHAPMLGPDDAPVTIVEFFDPACEACRAFYPVVKEIMSTYPDKVRLILRYAAFHPTSEEAVRILEAARLQGKFEPVLERLMETQPRWAPHGRPADSAWTVLDGTGLDIPKAKSDAKMPDIVGTMNMDAMDVSAVGVNKTPTFFVNGKPLTEFGAQQLNDLVKAEVEKN</sequence>
<keyword evidence="3" id="KW-0732">Signal</keyword>
<evidence type="ECO:0000256" key="1">
    <source>
        <dbReference type="ARBA" id="ARBA00003565"/>
    </source>
</evidence>
<dbReference type="InterPro" id="IPR036249">
    <property type="entry name" value="Thioredoxin-like_sf"/>
</dbReference>
<dbReference type="OrthoDB" id="9780340at2"/>
<organism evidence="8 11">
    <name type="scientific">Thalassospira profundimaris</name>
    <dbReference type="NCBI Taxonomy" id="502049"/>
    <lineage>
        <taxon>Bacteria</taxon>
        <taxon>Pseudomonadati</taxon>
        <taxon>Pseudomonadota</taxon>
        <taxon>Alphaproteobacteria</taxon>
        <taxon>Rhodospirillales</taxon>
        <taxon>Thalassospiraceae</taxon>
        <taxon>Thalassospira</taxon>
    </lineage>
</organism>
<evidence type="ECO:0000313" key="11">
    <source>
        <dbReference type="Proteomes" id="UP000253061"/>
    </source>
</evidence>
<dbReference type="PANTHER" id="PTHR13887:SF14">
    <property type="entry name" value="DISULFIDE BOND FORMATION PROTEIN D"/>
    <property type="match status" value="1"/>
</dbReference>
<gene>
    <name evidence="9" type="ORF">TH30_19290</name>
    <name evidence="8" type="ORF">TH6_01510</name>
</gene>
<accession>A0A199YNZ2</accession>
<comment type="caution">
    <text evidence="8">The sequence shown here is derived from an EMBL/GenBank/DDBJ whole genome shotgun (WGS) entry which is preliminary data.</text>
</comment>
<keyword evidence="6" id="KW-0676">Redox-active center</keyword>
<evidence type="ECO:0000256" key="5">
    <source>
        <dbReference type="ARBA" id="ARBA00023157"/>
    </source>
</evidence>
<reference evidence="8 11" key="2">
    <citation type="submission" date="2014-07" db="EMBL/GenBank/DDBJ databases">
        <title>Draft genome sequence of Thalassospira profundimaris R8-17.</title>
        <authorList>
            <person name="Lai Q."/>
            <person name="Shao Z."/>
        </authorList>
    </citation>
    <scope>NUCLEOTIDE SEQUENCE [LARGE SCALE GENOMIC DNA]</scope>
    <source>
        <strain evidence="8 11">R8-17</strain>
    </source>
</reference>
<dbReference type="PROSITE" id="PS51352">
    <property type="entry name" value="THIOREDOXIN_2"/>
    <property type="match status" value="1"/>
</dbReference>
<feature type="domain" description="Thioredoxin" evidence="7">
    <location>
        <begin position="13"/>
        <end position="215"/>
    </location>
</feature>
<evidence type="ECO:0000313" key="9">
    <source>
        <dbReference type="EMBL" id="RCK43168.1"/>
    </source>
</evidence>
<proteinExistence type="inferred from homology"/>
<dbReference type="Proteomes" id="UP000252255">
    <property type="component" value="Unassembled WGS sequence"/>
</dbReference>